<feature type="compositionally biased region" description="Basic and acidic residues" evidence="1">
    <location>
        <begin position="785"/>
        <end position="799"/>
    </location>
</feature>
<feature type="compositionally biased region" description="Polar residues" evidence="1">
    <location>
        <begin position="559"/>
        <end position="568"/>
    </location>
</feature>
<feature type="compositionally biased region" description="Basic and acidic residues" evidence="1">
    <location>
        <begin position="192"/>
        <end position="203"/>
    </location>
</feature>
<evidence type="ECO:0000313" key="3">
    <source>
        <dbReference type="Proteomes" id="UP000076727"/>
    </source>
</evidence>
<gene>
    <name evidence="2" type="ORF">DAEQUDRAFT_280453</name>
</gene>
<feature type="compositionally biased region" description="Basic and acidic residues" evidence="1">
    <location>
        <begin position="720"/>
        <end position="736"/>
    </location>
</feature>
<protein>
    <submittedName>
        <fullName evidence="2">Uncharacterized protein</fullName>
    </submittedName>
</protein>
<feature type="region of interest" description="Disordered" evidence="1">
    <location>
        <begin position="750"/>
        <end position="811"/>
    </location>
</feature>
<dbReference type="AlphaFoldDB" id="A0A165Q922"/>
<feature type="compositionally biased region" description="Basic residues" evidence="1">
    <location>
        <begin position="438"/>
        <end position="448"/>
    </location>
</feature>
<dbReference type="EMBL" id="KV429060">
    <property type="protein sequence ID" value="KZT69165.1"/>
    <property type="molecule type" value="Genomic_DNA"/>
</dbReference>
<feature type="compositionally biased region" description="Polar residues" evidence="1">
    <location>
        <begin position="710"/>
        <end position="719"/>
    </location>
</feature>
<name>A0A165Q922_9APHY</name>
<feature type="compositionally biased region" description="Polar residues" evidence="1">
    <location>
        <begin position="768"/>
        <end position="782"/>
    </location>
</feature>
<feature type="compositionally biased region" description="Basic residues" evidence="1">
    <location>
        <begin position="574"/>
        <end position="585"/>
    </location>
</feature>
<evidence type="ECO:0000256" key="1">
    <source>
        <dbReference type="SAM" id="MobiDB-lite"/>
    </source>
</evidence>
<feature type="region of interest" description="Disordered" evidence="1">
    <location>
        <begin position="700"/>
        <end position="736"/>
    </location>
</feature>
<feature type="compositionally biased region" description="Basic residues" evidence="1">
    <location>
        <begin position="524"/>
        <end position="555"/>
    </location>
</feature>
<reference evidence="2 3" key="1">
    <citation type="journal article" date="2016" name="Mol. Biol. Evol.">
        <title>Comparative Genomics of Early-Diverging Mushroom-Forming Fungi Provides Insights into the Origins of Lignocellulose Decay Capabilities.</title>
        <authorList>
            <person name="Nagy L.G."/>
            <person name="Riley R."/>
            <person name="Tritt A."/>
            <person name="Adam C."/>
            <person name="Daum C."/>
            <person name="Floudas D."/>
            <person name="Sun H."/>
            <person name="Yadav J.S."/>
            <person name="Pangilinan J."/>
            <person name="Larsson K.H."/>
            <person name="Matsuura K."/>
            <person name="Barry K."/>
            <person name="Labutti K."/>
            <person name="Kuo R."/>
            <person name="Ohm R.A."/>
            <person name="Bhattacharya S.S."/>
            <person name="Shirouzu T."/>
            <person name="Yoshinaga Y."/>
            <person name="Martin F.M."/>
            <person name="Grigoriev I.V."/>
            <person name="Hibbett D.S."/>
        </authorList>
    </citation>
    <scope>NUCLEOTIDE SEQUENCE [LARGE SCALE GENOMIC DNA]</scope>
    <source>
        <strain evidence="2 3">L-15889</strain>
    </source>
</reference>
<keyword evidence="3" id="KW-1185">Reference proteome</keyword>
<accession>A0A165Q922</accession>
<evidence type="ECO:0000313" key="2">
    <source>
        <dbReference type="EMBL" id="KZT69165.1"/>
    </source>
</evidence>
<feature type="compositionally biased region" description="Low complexity" evidence="1">
    <location>
        <begin position="347"/>
        <end position="384"/>
    </location>
</feature>
<feature type="region of interest" description="Disordered" evidence="1">
    <location>
        <begin position="1"/>
        <end position="679"/>
    </location>
</feature>
<sequence length="873" mass="96517">MTMAQPMFEPNEAWKQSHAGPPDTLRKDVVPEPYSPSRRFPPRLAGDHYSPPRTLANDHYSVSIPGPPSFPGDYFPQGPSLVGPPPPRNHYDLAPSSSAPPPPPAEDHYSPGIGPNAPSFTGDIYSTSPSMNALPFSGDHYSPGPEFNGPPPFSGDHYSPRRSLNGPQVSNDCYRPETPPMYPYMNPGSDSYRPRYDAPEPRTPHPPNPRVHPRWRISSPERAEPMRGRAPLGSPDGPVRMWELNRKMLQQSLNGDDRHYSPKKWSPRGQEPRRIPSRGRSRSRSPSGRSRSRSPLYSPHLSPIASRGGRRSPSPSRSPLYSPRASPSPSRDHIRSPVRRGRTPTFVPARARSPIRSPVRSPARSPVPSPVRSSIRSPVQSPIQNLVRNPVRRGRTPTFVPARTRSLVRSRSRSPVRGRTRSPVRDQTRSPARDRGRSYVRGRTRSPVRGRTLSPVGSQARSSVDPKPVDFRSYVARLGRSRSRPPNSYRLGRSRTRSPPVFRYLRRSSYSSNSAGSDNSDDHRRRRASRGRGRRKSRSRSRNKGRGRSRGRSRSKASTLYSPTTTRLYSPVLSRKRYSPVRRRDRSGGPSDRLKKPSNGTPPARLPSPPRDKVASASRRSCSTESTESIYGPEIPPELRAQKANVVTTEKRSRDSSLSSYKSEGVTPPPQITSIPGLSGVGQGVSVAFPKTQSHDVIPLTEAESHELSDQNMPSTVDQQSRDRSPTREETSVNDELRAAVARLVSEHLMPQTSGVTSMPGRGAVALSPSSDDTSKTSNMQITPVDRDALQKRAEREGGESDMDVSLPTTPVDEAPQPLIAGLSSDGLDPVKPEITRRVDESWCRRIRHGCGHGRICPPLACLASCSLPCRPF</sequence>
<feature type="compositionally biased region" description="Low complexity" evidence="1">
    <location>
        <begin position="615"/>
        <end position="629"/>
    </location>
</feature>
<dbReference type="STRING" id="1314783.A0A165Q922"/>
<feature type="compositionally biased region" description="Low complexity" evidence="1">
    <location>
        <begin position="508"/>
        <end position="518"/>
    </location>
</feature>
<feature type="compositionally biased region" description="Basic and acidic residues" evidence="1">
    <location>
        <begin position="423"/>
        <end position="437"/>
    </location>
</feature>
<dbReference type="Proteomes" id="UP000076727">
    <property type="component" value="Unassembled WGS sequence"/>
</dbReference>
<organism evidence="2 3">
    <name type="scientific">Daedalea quercina L-15889</name>
    <dbReference type="NCBI Taxonomy" id="1314783"/>
    <lineage>
        <taxon>Eukaryota</taxon>
        <taxon>Fungi</taxon>
        <taxon>Dikarya</taxon>
        <taxon>Basidiomycota</taxon>
        <taxon>Agaricomycotina</taxon>
        <taxon>Agaricomycetes</taxon>
        <taxon>Polyporales</taxon>
        <taxon>Fomitopsis</taxon>
    </lineage>
</organism>
<proteinExistence type="predicted"/>
<feature type="compositionally biased region" description="Basic residues" evidence="1">
    <location>
        <begin position="406"/>
        <end position="422"/>
    </location>
</feature>
<dbReference type="OrthoDB" id="10635766at2759"/>
<feature type="compositionally biased region" description="Low complexity" evidence="1">
    <location>
        <begin position="284"/>
        <end position="329"/>
    </location>
</feature>